<organism evidence="2 3">
    <name type="scientific">Sphingomonas qilianensis</name>
    <dbReference type="NCBI Taxonomy" id="1736690"/>
    <lineage>
        <taxon>Bacteria</taxon>
        <taxon>Pseudomonadati</taxon>
        <taxon>Pseudomonadota</taxon>
        <taxon>Alphaproteobacteria</taxon>
        <taxon>Sphingomonadales</taxon>
        <taxon>Sphingomonadaceae</taxon>
        <taxon>Sphingomonas</taxon>
    </lineage>
</organism>
<dbReference type="EMBL" id="JBDIMF010000002">
    <property type="protein sequence ID" value="MEN2786290.1"/>
    <property type="molecule type" value="Genomic_DNA"/>
</dbReference>
<dbReference type="Pfam" id="PF05117">
    <property type="entry name" value="DUF695"/>
    <property type="match status" value="1"/>
</dbReference>
<comment type="caution">
    <text evidence="2">The sequence shown here is derived from an EMBL/GenBank/DDBJ whole genome shotgun (WGS) entry which is preliminary data.</text>
</comment>
<dbReference type="RefSeq" id="WP_345864085.1">
    <property type="nucleotide sequence ID" value="NZ_JBDIMF010000002.1"/>
</dbReference>
<keyword evidence="3" id="KW-1185">Reference proteome</keyword>
<reference evidence="2 3" key="1">
    <citation type="submission" date="2024-05" db="EMBL/GenBank/DDBJ databases">
        <authorList>
            <person name="Liu Q."/>
            <person name="Xin Y.-H."/>
        </authorList>
    </citation>
    <scope>NUCLEOTIDE SEQUENCE [LARGE SCALE GENOMIC DNA]</scope>
    <source>
        <strain evidence="2 3">CGMCC 1.15349</strain>
    </source>
</reference>
<dbReference type="Proteomes" id="UP001404104">
    <property type="component" value="Unassembled WGS sequence"/>
</dbReference>
<evidence type="ECO:0000313" key="2">
    <source>
        <dbReference type="EMBL" id="MEN2786290.1"/>
    </source>
</evidence>
<dbReference type="InterPro" id="IPR016097">
    <property type="entry name" value="DUF695"/>
</dbReference>
<evidence type="ECO:0000313" key="3">
    <source>
        <dbReference type="Proteomes" id="UP001404104"/>
    </source>
</evidence>
<feature type="domain" description="DUF695" evidence="1">
    <location>
        <begin position="8"/>
        <end position="134"/>
    </location>
</feature>
<name>A0ABU9XR35_9SPHN</name>
<proteinExistence type="predicted"/>
<gene>
    <name evidence="2" type="ORF">ABC969_07650</name>
</gene>
<evidence type="ECO:0000259" key="1">
    <source>
        <dbReference type="Pfam" id="PF05117"/>
    </source>
</evidence>
<sequence length="142" mass="15483">MPKRNAADWTLAQGKAGGHATIVRALARVPLAEQRAARPVLVTITWSFDGEASAGMPSRAVYDRIEGFEEVLFGALDEEDWATEAAAITGNGARQWRFYTTDAEDFGARFRAALVGHAVYPVELEATPDPDWQGLREVQPAP</sequence>
<protein>
    <submittedName>
        <fullName evidence="2">DUF695 domain-containing protein</fullName>
    </submittedName>
</protein>
<accession>A0ABU9XR35</accession>